<dbReference type="InterPro" id="IPR015867">
    <property type="entry name" value="N-reg_PII/ATP_PRibTrfase_C"/>
</dbReference>
<accession>A0A1M5F7B3</accession>
<dbReference type="PANTHER" id="PTHR23419:SF8">
    <property type="entry name" value="FI09726P"/>
    <property type="match status" value="1"/>
</dbReference>
<gene>
    <name evidence="2" type="ORF">SAMN05216361_0708</name>
</gene>
<dbReference type="Gene3D" id="3.30.70.120">
    <property type="match status" value="1"/>
</dbReference>
<evidence type="ECO:0000256" key="1">
    <source>
        <dbReference type="ARBA" id="ARBA00010169"/>
    </source>
</evidence>
<evidence type="ECO:0000313" key="3">
    <source>
        <dbReference type="Proteomes" id="UP000184520"/>
    </source>
</evidence>
<dbReference type="RefSeq" id="WP_073317824.1">
    <property type="nucleotide sequence ID" value="NZ_FQWD01000001.1"/>
</dbReference>
<dbReference type="GO" id="GO:0010038">
    <property type="term" value="P:response to metal ion"/>
    <property type="evidence" value="ECO:0007669"/>
    <property type="project" value="InterPro"/>
</dbReference>
<proteinExistence type="inferred from homology"/>
<dbReference type="AlphaFoldDB" id="A0A1M5F7B3"/>
<comment type="similarity">
    <text evidence="1">Belongs to the CutA family.</text>
</comment>
<dbReference type="PANTHER" id="PTHR23419">
    <property type="entry name" value="DIVALENT CATION TOLERANCE CUTA-RELATED"/>
    <property type="match status" value="1"/>
</dbReference>
<dbReference type="InterPro" id="IPR011322">
    <property type="entry name" value="N-reg_PII-like_a/b"/>
</dbReference>
<sequence length="107" mass="11906">MNSLCVVLTTTNSVASANTIASALLERKLAACVQILPGITSLYRWEGKIASDQEIQLIIKSTSPVIDEAYEVVKRLHPYNVPEWVVLNSVVASEDYLRWAQQVTNQM</sequence>
<dbReference type="InterPro" id="IPR004323">
    <property type="entry name" value="Ion_tolerance_CutA"/>
</dbReference>
<keyword evidence="3" id="KW-1185">Reference proteome</keyword>
<protein>
    <submittedName>
        <fullName evidence="2">Divalent cation tolerance protein</fullName>
    </submittedName>
</protein>
<dbReference type="EMBL" id="FQWD01000001">
    <property type="protein sequence ID" value="SHF87385.1"/>
    <property type="molecule type" value="Genomic_DNA"/>
</dbReference>
<dbReference type="SUPFAM" id="SSF54913">
    <property type="entry name" value="GlnB-like"/>
    <property type="match status" value="1"/>
</dbReference>
<dbReference type="OrthoDB" id="37622at2"/>
<dbReference type="STRING" id="634436.SAMN05216361_0708"/>
<evidence type="ECO:0000313" key="2">
    <source>
        <dbReference type="EMBL" id="SHF87385.1"/>
    </source>
</evidence>
<reference evidence="3" key="1">
    <citation type="submission" date="2016-11" db="EMBL/GenBank/DDBJ databases">
        <authorList>
            <person name="Varghese N."/>
            <person name="Submissions S."/>
        </authorList>
    </citation>
    <scope>NUCLEOTIDE SEQUENCE [LARGE SCALE GENOMIC DNA]</scope>
    <source>
        <strain evidence="3">CGMCC 1.8995</strain>
    </source>
</reference>
<dbReference type="GO" id="GO:0005507">
    <property type="term" value="F:copper ion binding"/>
    <property type="evidence" value="ECO:0007669"/>
    <property type="project" value="TreeGrafter"/>
</dbReference>
<dbReference type="Proteomes" id="UP000184520">
    <property type="component" value="Unassembled WGS sequence"/>
</dbReference>
<name>A0A1M5F7B3_9ALTE</name>
<dbReference type="Pfam" id="PF03091">
    <property type="entry name" value="CutA1"/>
    <property type="match status" value="1"/>
</dbReference>
<organism evidence="2 3">
    <name type="scientific">Marisediminitalea aggregata</name>
    <dbReference type="NCBI Taxonomy" id="634436"/>
    <lineage>
        <taxon>Bacteria</taxon>
        <taxon>Pseudomonadati</taxon>
        <taxon>Pseudomonadota</taxon>
        <taxon>Gammaproteobacteria</taxon>
        <taxon>Alteromonadales</taxon>
        <taxon>Alteromonadaceae</taxon>
        <taxon>Marisediminitalea</taxon>
    </lineage>
</organism>